<organism evidence="1 2">
    <name type="scientific">Mycobacterium paragordonae</name>
    <dbReference type="NCBI Taxonomy" id="1389713"/>
    <lineage>
        <taxon>Bacteria</taxon>
        <taxon>Bacillati</taxon>
        <taxon>Actinomycetota</taxon>
        <taxon>Actinomycetes</taxon>
        <taxon>Mycobacteriales</taxon>
        <taxon>Mycobacteriaceae</taxon>
        <taxon>Mycobacterium</taxon>
    </lineage>
</organism>
<comment type="caution">
    <text evidence="1">The sequence shown here is derived from an EMBL/GenBank/DDBJ whole genome shotgun (WGS) entry which is preliminary data.</text>
</comment>
<dbReference type="Proteomes" id="UP000465240">
    <property type="component" value="Unassembled WGS sequence"/>
</dbReference>
<accession>A0ABQ1CDZ6</accession>
<sequence length="82" mass="8520">MALPQRKSVGVPGGEIADVQTDLREAGQLGHFTLLDEPVSDPALVEDLDGAGMQTARTCTDQGLVSATFDDGDIDSGQSQFG</sequence>
<dbReference type="EMBL" id="BLKX01000001">
    <property type="protein sequence ID" value="GFG82456.1"/>
    <property type="molecule type" value="Genomic_DNA"/>
</dbReference>
<evidence type="ECO:0000313" key="1">
    <source>
        <dbReference type="EMBL" id="GFG82456.1"/>
    </source>
</evidence>
<reference evidence="1 2" key="1">
    <citation type="journal article" date="2019" name="Emerg. Microbes Infect.">
        <title>Comprehensive subspecies identification of 175 nontuberculous mycobacteria species based on 7547 genomic profiles.</title>
        <authorList>
            <person name="Matsumoto Y."/>
            <person name="Kinjo T."/>
            <person name="Motooka D."/>
            <person name="Nabeya D."/>
            <person name="Jung N."/>
            <person name="Uechi K."/>
            <person name="Horii T."/>
            <person name="Iida T."/>
            <person name="Fujita J."/>
            <person name="Nakamura S."/>
        </authorList>
    </citation>
    <scope>NUCLEOTIDE SEQUENCE [LARGE SCALE GENOMIC DNA]</scope>
    <source>
        <strain evidence="1 2">JCM 18565</strain>
    </source>
</reference>
<evidence type="ECO:0000313" key="2">
    <source>
        <dbReference type="Proteomes" id="UP000465240"/>
    </source>
</evidence>
<name>A0ABQ1CDZ6_9MYCO</name>
<keyword evidence="2" id="KW-1185">Reference proteome</keyword>
<gene>
    <name evidence="1" type="ORF">MPRG_57320</name>
</gene>
<proteinExistence type="predicted"/>
<protein>
    <submittedName>
        <fullName evidence="1">Uncharacterized protein</fullName>
    </submittedName>
</protein>